<dbReference type="FunFam" id="1.20.5.170:FF:000040">
    <property type="entry name" value="Nuclear pore glycoprotein p62"/>
    <property type="match status" value="1"/>
</dbReference>
<evidence type="ECO:0000256" key="10">
    <source>
        <dbReference type="ARBA" id="ARBA00068864"/>
    </source>
</evidence>
<comment type="caution">
    <text evidence="15">The sequence shown here is derived from an EMBL/GenBank/DDBJ whole genome shotgun (WGS) entry which is preliminary data.</text>
</comment>
<dbReference type="PANTHER" id="PTHR12084">
    <property type="entry name" value="NUCLEAR PORE GLYCOPROTEIN P62-RELATED"/>
    <property type="match status" value="1"/>
</dbReference>
<keyword evidence="5" id="KW-0509">mRNA transport</keyword>
<evidence type="ECO:0000256" key="13">
    <source>
        <dbReference type="SAM" id="MobiDB-lite"/>
    </source>
</evidence>
<feature type="compositionally biased region" description="Polar residues" evidence="13">
    <location>
        <begin position="8"/>
        <end position="33"/>
    </location>
</feature>
<evidence type="ECO:0000256" key="7">
    <source>
        <dbReference type="ARBA" id="ARBA00023010"/>
    </source>
</evidence>
<feature type="compositionally biased region" description="Polar residues" evidence="13">
    <location>
        <begin position="39"/>
        <end position="107"/>
    </location>
</feature>
<evidence type="ECO:0000313" key="15">
    <source>
        <dbReference type="EMBL" id="TPX48133.1"/>
    </source>
</evidence>
<evidence type="ECO:0000256" key="8">
    <source>
        <dbReference type="ARBA" id="ARBA00023132"/>
    </source>
</evidence>
<accession>A0A507D9A2</accession>
<evidence type="ECO:0000256" key="4">
    <source>
        <dbReference type="ARBA" id="ARBA00022448"/>
    </source>
</evidence>
<dbReference type="Pfam" id="PF05064">
    <property type="entry name" value="Nsp1_C"/>
    <property type="match status" value="1"/>
</dbReference>
<dbReference type="GO" id="GO:0051028">
    <property type="term" value="P:mRNA transport"/>
    <property type="evidence" value="ECO:0007669"/>
    <property type="project" value="UniProtKB-KW"/>
</dbReference>
<evidence type="ECO:0000256" key="9">
    <source>
        <dbReference type="ARBA" id="ARBA00023242"/>
    </source>
</evidence>
<dbReference type="Proteomes" id="UP000317494">
    <property type="component" value="Unassembled WGS sequence"/>
</dbReference>
<keyword evidence="6" id="KW-0653">Protein transport</keyword>
<dbReference type="GO" id="GO:0006606">
    <property type="term" value="P:protein import into nucleus"/>
    <property type="evidence" value="ECO:0007669"/>
    <property type="project" value="TreeGrafter"/>
</dbReference>
<evidence type="ECO:0000256" key="2">
    <source>
        <dbReference type="ARBA" id="ARBA00004620"/>
    </source>
</evidence>
<feature type="compositionally biased region" description="Low complexity" evidence="13">
    <location>
        <begin position="361"/>
        <end position="397"/>
    </location>
</feature>
<dbReference type="Gene3D" id="1.20.5.170">
    <property type="match status" value="1"/>
</dbReference>
<dbReference type="AlphaFoldDB" id="A0A507D9A2"/>
<evidence type="ECO:0000259" key="14">
    <source>
        <dbReference type="Pfam" id="PF05064"/>
    </source>
</evidence>
<evidence type="ECO:0000256" key="11">
    <source>
        <dbReference type="ARBA" id="ARBA00078941"/>
    </source>
</evidence>
<comment type="subcellular location">
    <subcellularLocation>
        <location evidence="2">Nucleus membrane</location>
        <topology evidence="2">Peripheral membrane protein</topology>
        <orientation evidence="2">Nucleoplasmic side</orientation>
    </subcellularLocation>
    <subcellularLocation>
        <location evidence="1">Nucleus</location>
        <location evidence="1">Nuclear pore complex</location>
    </subcellularLocation>
</comment>
<proteinExistence type="inferred from homology"/>
<name>A0A507D9A2_9FUNG</name>
<keyword evidence="4" id="KW-0813">Transport</keyword>
<dbReference type="GO" id="GO:0031965">
    <property type="term" value="C:nuclear membrane"/>
    <property type="evidence" value="ECO:0007669"/>
    <property type="project" value="UniProtKB-SubCell"/>
</dbReference>
<keyword evidence="7" id="KW-0811">Translocation</keyword>
<evidence type="ECO:0000313" key="16">
    <source>
        <dbReference type="Proteomes" id="UP000317494"/>
    </source>
</evidence>
<dbReference type="GO" id="GO:0017056">
    <property type="term" value="F:structural constituent of nuclear pore"/>
    <property type="evidence" value="ECO:0007669"/>
    <property type="project" value="InterPro"/>
</dbReference>
<organism evidence="15 16">
    <name type="scientific">Synchytrium endobioticum</name>
    <dbReference type="NCBI Taxonomy" id="286115"/>
    <lineage>
        <taxon>Eukaryota</taxon>
        <taxon>Fungi</taxon>
        <taxon>Fungi incertae sedis</taxon>
        <taxon>Chytridiomycota</taxon>
        <taxon>Chytridiomycota incertae sedis</taxon>
        <taxon>Chytridiomycetes</taxon>
        <taxon>Synchytriales</taxon>
        <taxon>Synchytriaceae</taxon>
        <taxon>Synchytrium</taxon>
    </lineage>
</organism>
<dbReference type="VEuPathDB" id="FungiDB:SeMB42_g03129"/>
<sequence>MFGGNQQGGSQPFTFSNASGLPFGQQQHPQTGSTGFGQPATSQPQSGFTGFGQPATSQPQTGFTGFGQPATSQPQTGFTGFGQPASSQPQPQTGSTAFGQPATSQPAANPVFGGFGTGSSGAFGGTPFSQQPTKGLFGATGTTPQAATTTPSTQASPLFGTAAPNSTGTAPPQFPAPAFSMPGLPASAAKPTQPTATAQVGMPMAQTSGPTNPFALGTMGAKSSTSALFPAPASNVAPSASAPIAAVSTTTAPQAPGPVKLFDFGTMGAKPAAPGPFAAPTATATPPASTAASLASAATMGAKPSTSALFPAPPSTAALSAPAASASTAAVPATAAPQAPGPVKLFDFGTGANPTASGLFAAPAGTATPPATTAAPSATTASAPTAAVPTTTASQTPGPMKLSDLGTPATKPPTPALFAAPNMTAPLATTAAPPRSVGPSSSLRNKTVEQIVNDWKTQTMKYEQEFRKLAVDVGKWDLMLWKNGEELTKLTKEVEAAEETQRLIDQNLEYIESEQSQMDDALASYEAEVRKLFESDGPERVRMTPADLEREKAYGLAATLNSQFDDMTRQLSTMVEDINATLHPSGETDANGATNGAVKEDGSEGSQAYSQVVRILNHHLSSLRWLDSQVSQLDRKVGDVERYRGAAENVVSRVFNSREGAGGMSGVGQGGGFVGSASSGSDWASLRGR</sequence>
<dbReference type="GO" id="GO:0006405">
    <property type="term" value="P:RNA export from nucleus"/>
    <property type="evidence" value="ECO:0007669"/>
    <property type="project" value="TreeGrafter"/>
</dbReference>
<feature type="region of interest" description="Disordered" evidence="13">
    <location>
        <begin position="669"/>
        <end position="689"/>
    </location>
</feature>
<dbReference type="GO" id="GO:0044613">
    <property type="term" value="C:nuclear pore central transport channel"/>
    <property type="evidence" value="ECO:0007669"/>
    <property type="project" value="TreeGrafter"/>
</dbReference>
<evidence type="ECO:0000256" key="3">
    <source>
        <dbReference type="ARBA" id="ARBA00005911"/>
    </source>
</evidence>
<keyword evidence="8" id="KW-0906">Nuclear pore complex</keyword>
<gene>
    <name evidence="15" type="ORF">SeMB42_g03129</name>
</gene>
<feature type="region of interest" description="Disordered" evidence="13">
    <location>
        <begin position="583"/>
        <end position="604"/>
    </location>
</feature>
<dbReference type="GO" id="GO:0005543">
    <property type="term" value="F:phospholipid binding"/>
    <property type="evidence" value="ECO:0007669"/>
    <property type="project" value="TreeGrafter"/>
</dbReference>
<evidence type="ECO:0000256" key="1">
    <source>
        <dbReference type="ARBA" id="ARBA00004567"/>
    </source>
</evidence>
<dbReference type="STRING" id="286115.A0A507D9A2"/>
<evidence type="ECO:0000256" key="6">
    <source>
        <dbReference type="ARBA" id="ARBA00022927"/>
    </source>
</evidence>
<feature type="region of interest" description="Disordered" evidence="13">
    <location>
        <begin position="1"/>
        <end position="197"/>
    </location>
</feature>
<feature type="compositionally biased region" description="Low complexity" evidence="13">
    <location>
        <begin position="139"/>
        <end position="156"/>
    </location>
</feature>
<dbReference type="InterPro" id="IPR007758">
    <property type="entry name" value="Nucleoporin_NSP1_C"/>
</dbReference>
<keyword evidence="16" id="KW-1185">Reference proteome</keyword>
<feature type="domain" description="Nucleoporin NSP1-like C-terminal" evidence="14">
    <location>
        <begin position="436"/>
        <end position="534"/>
    </location>
</feature>
<evidence type="ECO:0000256" key="5">
    <source>
        <dbReference type="ARBA" id="ARBA00022816"/>
    </source>
</evidence>
<evidence type="ECO:0000256" key="12">
    <source>
        <dbReference type="ARBA" id="ARBA00081079"/>
    </source>
</evidence>
<keyword evidence="9" id="KW-0539">Nucleus</keyword>
<comment type="similarity">
    <text evidence="3">Belongs to the nucleoporin NSP1/NUP62 family.</text>
</comment>
<feature type="compositionally biased region" description="Gly residues" evidence="13">
    <location>
        <begin position="113"/>
        <end position="124"/>
    </location>
</feature>
<feature type="region of interest" description="Disordered" evidence="13">
    <location>
        <begin position="360"/>
        <end position="403"/>
    </location>
</feature>
<feature type="compositionally biased region" description="Low complexity" evidence="13">
    <location>
        <begin position="185"/>
        <end position="197"/>
    </location>
</feature>
<reference evidence="15 16" key="1">
    <citation type="journal article" date="2019" name="Sci. Rep.">
        <title>Comparative genomics of chytrid fungi reveal insights into the obligate biotrophic and pathogenic lifestyle of Synchytrium endobioticum.</title>
        <authorList>
            <person name="van de Vossenberg B.T.L.H."/>
            <person name="Warris S."/>
            <person name="Nguyen H.D.T."/>
            <person name="van Gent-Pelzer M.P.E."/>
            <person name="Joly D.L."/>
            <person name="van de Geest H.C."/>
            <person name="Bonants P.J.M."/>
            <person name="Smith D.S."/>
            <person name="Levesque C.A."/>
            <person name="van der Lee T.A.J."/>
        </authorList>
    </citation>
    <scope>NUCLEOTIDE SEQUENCE [LARGE SCALE GENOMIC DNA]</scope>
    <source>
        <strain evidence="15 16">MB42</strain>
    </source>
</reference>
<protein>
    <recommendedName>
        <fullName evidence="10">Nucleoporin NSP1</fullName>
    </recommendedName>
    <alternativeName>
        <fullName evidence="11">Nuclear pore protein NSP1</fullName>
    </alternativeName>
    <alternativeName>
        <fullName evidence="12">Nucleoskeletal-like protein</fullName>
    </alternativeName>
</protein>
<dbReference type="PANTHER" id="PTHR12084:SF0">
    <property type="entry name" value="NUCLEAR PORE GLYCOPROTEIN P62"/>
    <property type="match status" value="1"/>
</dbReference>
<dbReference type="InterPro" id="IPR026010">
    <property type="entry name" value="NSP1/NUP62"/>
</dbReference>
<dbReference type="EMBL" id="QEAN01000106">
    <property type="protein sequence ID" value="TPX48133.1"/>
    <property type="molecule type" value="Genomic_DNA"/>
</dbReference>